<organism evidence="1 2">
    <name type="scientific">Entomortierella chlamydospora</name>
    <dbReference type="NCBI Taxonomy" id="101097"/>
    <lineage>
        <taxon>Eukaryota</taxon>
        <taxon>Fungi</taxon>
        <taxon>Fungi incertae sedis</taxon>
        <taxon>Mucoromycota</taxon>
        <taxon>Mortierellomycotina</taxon>
        <taxon>Mortierellomycetes</taxon>
        <taxon>Mortierellales</taxon>
        <taxon>Mortierellaceae</taxon>
        <taxon>Entomortierella</taxon>
    </lineage>
</organism>
<accession>A0A9P6MM66</accession>
<comment type="caution">
    <text evidence="1">The sequence shown here is derived from an EMBL/GenBank/DDBJ whole genome shotgun (WGS) entry which is preliminary data.</text>
</comment>
<keyword evidence="2" id="KW-1185">Reference proteome</keyword>
<evidence type="ECO:0000313" key="1">
    <source>
        <dbReference type="EMBL" id="KAG0007202.1"/>
    </source>
</evidence>
<reference evidence="1" key="1">
    <citation type="journal article" date="2020" name="Fungal Divers.">
        <title>Resolving the Mortierellaceae phylogeny through synthesis of multi-gene phylogenetics and phylogenomics.</title>
        <authorList>
            <person name="Vandepol N."/>
            <person name="Liber J."/>
            <person name="Desiro A."/>
            <person name="Na H."/>
            <person name="Kennedy M."/>
            <person name="Barry K."/>
            <person name="Grigoriev I.V."/>
            <person name="Miller A.N."/>
            <person name="O'Donnell K."/>
            <person name="Stajich J.E."/>
            <person name="Bonito G."/>
        </authorList>
    </citation>
    <scope>NUCLEOTIDE SEQUENCE</scope>
    <source>
        <strain evidence="1">NRRL 2769</strain>
    </source>
</reference>
<gene>
    <name evidence="1" type="ORF">BGZ80_004952</name>
</gene>
<dbReference type="EMBL" id="JAAAID010002474">
    <property type="protein sequence ID" value="KAG0007202.1"/>
    <property type="molecule type" value="Genomic_DNA"/>
</dbReference>
<proteinExistence type="predicted"/>
<dbReference type="AlphaFoldDB" id="A0A9P6MM66"/>
<dbReference type="Proteomes" id="UP000703661">
    <property type="component" value="Unassembled WGS sequence"/>
</dbReference>
<feature type="non-terminal residue" evidence="1">
    <location>
        <position position="193"/>
    </location>
</feature>
<sequence length="193" mass="21792">KHGEEHVSFPNFMKKFDITDKATANESYSSLIKSPCINKTQQKLQNAYELFLKRFEKKIWERRAVIAQNASVKELSSGFERYRLDSKTIEYSDYKIIDDRDTESETDNRSDAGTKIIFAGPSVSDDSLAANAVPLANDSGSVIVLTINCRLVISEMNKKIMTLDRDLEVALDQWAASFKGNIKEAELIASQQK</sequence>
<protein>
    <submittedName>
        <fullName evidence="1">Uncharacterized protein</fullName>
    </submittedName>
</protein>
<evidence type="ECO:0000313" key="2">
    <source>
        <dbReference type="Proteomes" id="UP000703661"/>
    </source>
</evidence>
<name>A0A9P6MM66_9FUNG</name>